<dbReference type="Proteomes" id="UP001516400">
    <property type="component" value="Unassembled WGS sequence"/>
</dbReference>
<evidence type="ECO:0000313" key="14">
    <source>
        <dbReference type="Proteomes" id="UP001516400"/>
    </source>
</evidence>
<keyword evidence="14" id="KW-1185">Reference proteome</keyword>
<evidence type="ECO:0000256" key="11">
    <source>
        <dbReference type="ARBA" id="ARBA00023303"/>
    </source>
</evidence>
<evidence type="ECO:0000256" key="1">
    <source>
        <dbReference type="ARBA" id="ARBA00004610"/>
    </source>
</evidence>
<feature type="transmembrane region" description="Helical" evidence="12">
    <location>
        <begin position="126"/>
        <end position="148"/>
    </location>
</feature>
<keyword evidence="3 12" id="KW-0813">Transport</keyword>
<dbReference type="AlphaFoldDB" id="A0ABD2N8L4"/>
<comment type="similarity">
    <text evidence="12">Belongs to the pannexin family.</text>
</comment>
<evidence type="ECO:0000313" key="13">
    <source>
        <dbReference type="EMBL" id="KAL3274541.1"/>
    </source>
</evidence>
<keyword evidence="9 12" id="KW-0406">Ion transport</keyword>
<dbReference type="PROSITE" id="PS51013">
    <property type="entry name" value="PANNEXIN"/>
    <property type="match status" value="1"/>
</dbReference>
<keyword evidence="8 12" id="KW-1133">Transmembrane helix</keyword>
<keyword evidence="7" id="KW-0965">Cell junction</keyword>
<gene>
    <name evidence="12" type="primary">inx</name>
    <name evidence="13" type="ORF">HHI36_015923</name>
</gene>
<dbReference type="PRINTS" id="PR01262">
    <property type="entry name" value="INNEXIN"/>
</dbReference>
<evidence type="ECO:0000256" key="10">
    <source>
        <dbReference type="ARBA" id="ARBA00023136"/>
    </source>
</evidence>
<evidence type="ECO:0000256" key="6">
    <source>
        <dbReference type="ARBA" id="ARBA00022868"/>
    </source>
</evidence>
<feature type="transmembrane region" description="Helical" evidence="12">
    <location>
        <begin position="194"/>
        <end position="215"/>
    </location>
</feature>
<feature type="transmembrane region" description="Helical" evidence="12">
    <location>
        <begin position="26"/>
        <end position="43"/>
    </location>
</feature>
<name>A0ABD2N8L4_9CUCU</name>
<evidence type="ECO:0000256" key="2">
    <source>
        <dbReference type="ARBA" id="ARBA00004651"/>
    </source>
</evidence>
<evidence type="ECO:0000256" key="9">
    <source>
        <dbReference type="ARBA" id="ARBA00023065"/>
    </source>
</evidence>
<dbReference type="GO" id="GO:0005886">
    <property type="term" value="C:plasma membrane"/>
    <property type="evidence" value="ECO:0007669"/>
    <property type="project" value="UniProtKB-SubCell"/>
</dbReference>
<accession>A0ABD2N8L4</accession>
<evidence type="ECO:0000256" key="12">
    <source>
        <dbReference type="RuleBase" id="RU010713"/>
    </source>
</evidence>
<dbReference type="GO" id="GO:0034220">
    <property type="term" value="P:monoatomic ion transmembrane transport"/>
    <property type="evidence" value="ECO:0007669"/>
    <property type="project" value="UniProtKB-KW"/>
</dbReference>
<dbReference type="InterPro" id="IPR000990">
    <property type="entry name" value="Innexin"/>
</dbReference>
<comment type="subcellular location">
    <subcellularLocation>
        <location evidence="1">Cell junction</location>
        <location evidence="1">Gap junction</location>
    </subcellularLocation>
    <subcellularLocation>
        <location evidence="2 12">Cell membrane</location>
        <topology evidence="2 12">Multi-pass membrane protein</topology>
    </subcellularLocation>
</comment>
<sequence>MIDFVNSVKSLIKIEQIHTDNNLFKLHYKFTVIMLIIFSILLTSKQYFGEPISCVTGSKEPQMKEIIELFCWIHGTYIVRDSLNDSNLPGITNENERIVWENRLVKYFKRTFYATSSTTPIIWQKYYQWVCIMFSFQALLFYIPRYVWKTWEGGRIRLLISDLRGPLVTPSWNPESKAKLVRYLMSGKNSHTLYACRFAICEIMNLLNVVFQIYLMDWFLMGKFTFYGIAVNTFDEFSPMDEVFPKLTKCMFFKVGPSGTRENIDSLCILPLNILNEKLFLILWFWLYILLVLSVIGLLYRMCVIYSSSIRSYLLAGHSRYVGRKQAMQVIREMSYGDFFVLHNVGSNVNPLIFHELIEGIYEYMKNNRRFYKAHPSVMDL</sequence>
<evidence type="ECO:0000256" key="5">
    <source>
        <dbReference type="ARBA" id="ARBA00022692"/>
    </source>
</evidence>
<evidence type="ECO:0000256" key="4">
    <source>
        <dbReference type="ARBA" id="ARBA00022475"/>
    </source>
</evidence>
<proteinExistence type="inferred from homology"/>
<dbReference type="Pfam" id="PF00876">
    <property type="entry name" value="Innexin"/>
    <property type="match status" value="1"/>
</dbReference>
<comment type="caution">
    <text evidence="13">The sequence shown here is derived from an EMBL/GenBank/DDBJ whole genome shotgun (WGS) entry which is preliminary data.</text>
</comment>
<keyword evidence="10 12" id="KW-0472">Membrane</keyword>
<evidence type="ECO:0000256" key="8">
    <source>
        <dbReference type="ARBA" id="ARBA00022989"/>
    </source>
</evidence>
<keyword evidence="11 12" id="KW-0407">Ion channel</keyword>
<keyword evidence="6" id="KW-0303">Gap junction</keyword>
<reference evidence="13 14" key="1">
    <citation type="journal article" date="2021" name="BMC Biol.">
        <title>Horizontally acquired antibacterial genes associated with adaptive radiation of ladybird beetles.</title>
        <authorList>
            <person name="Li H.S."/>
            <person name="Tang X.F."/>
            <person name="Huang Y.H."/>
            <person name="Xu Z.Y."/>
            <person name="Chen M.L."/>
            <person name="Du X.Y."/>
            <person name="Qiu B.Y."/>
            <person name="Chen P.T."/>
            <person name="Zhang W."/>
            <person name="Slipinski A."/>
            <person name="Escalona H.E."/>
            <person name="Waterhouse R.M."/>
            <person name="Zwick A."/>
            <person name="Pang H."/>
        </authorList>
    </citation>
    <scope>NUCLEOTIDE SEQUENCE [LARGE SCALE GENOMIC DNA]</scope>
    <source>
        <strain evidence="13">SYSU2018</strain>
    </source>
</reference>
<organism evidence="13 14">
    <name type="scientific">Cryptolaemus montrouzieri</name>
    <dbReference type="NCBI Taxonomy" id="559131"/>
    <lineage>
        <taxon>Eukaryota</taxon>
        <taxon>Metazoa</taxon>
        <taxon>Ecdysozoa</taxon>
        <taxon>Arthropoda</taxon>
        <taxon>Hexapoda</taxon>
        <taxon>Insecta</taxon>
        <taxon>Pterygota</taxon>
        <taxon>Neoptera</taxon>
        <taxon>Endopterygota</taxon>
        <taxon>Coleoptera</taxon>
        <taxon>Polyphaga</taxon>
        <taxon>Cucujiformia</taxon>
        <taxon>Coccinelloidea</taxon>
        <taxon>Coccinellidae</taxon>
        <taxon>Scymninae</taxon>
        <taxon>Scymnini</taxon>
        <taxon>Cryptolaemus</taxon>
    </lineage>
</organism>
<comment type="function">
    <text evidence="12">Structural component of the gap junctions.</text>
</comment>
<feature type="transmembrane region" description="Helical" evidence="12">
    <location>
        <begin position="279"/>
        <end position="300"/>
    </location>
</feature>
<protein>
    <recommendedName>
        <fullName evidence="12">Innexin</fullName>
    </recommendedName>
</protein>
<evidence type="ECO:0000256" key="7">
    <source>
        <dbReference type="ARBA" id="ARBA00022949"/>
    </source>
</evidence>
<evidence type="ECO:0000256" key="3">
    <source>
        <dbReference type="ARBA" id="ARBA00022448"/>
    </source>
</evidence>
<dbReference type="PANTHER" id="PTHR11893">
    <property type="entry name" value="INNEXIN"/>
    <property type="match status" value="1"/>
</dbReference>
<dbReference type="GO" id="GO:0005921">
    <property type="term" value="C:gap junction"/>
    <property type="evidence" value="ECO:0007669"/>
    <property type="project" value="UniProtKB-SubCell"/>
</dbReference>
<dbReference type="PANTHER" id="PTHR11893:SF41">
    <property type="entry name" value="INNEXIN INX2"/>
    <property type="match status" value="1"/>
</dbReference>
<keyword evidence="5 12" id="KW-0812">Transmembrane</keyword>
<dbReference type="EMBL" id="JABFTP020000062">
    <property type="protein sequence ID" value="KAL3274541.1"/>
    <property type="molecule type" value="Genomic_DNA"/>
</dbReference>
<keyword evidence="4" id="KW-1003">Cell membrane</keyword>